<dbReference type="AlphaFoldDB" id="A0A8X8ZX89"/>
<reference evidence="2" key="2">
    <citation type="submission" date="2020-08" db="EMBL/GenBank/DDBJ databases">
        <title>Plant Genome Project.</title>
        <authorList>
            <person name="Zhang R.-G."/>
        </authorList>
    </citation>
    <scope>NUCLEOTIDE SEQUENCE</scope>
    <source>
        <strain evidence="2">Huo1</strain>
        <tissue evidence="2">Leaf</tissue>
    </source>
</reference>
<feature type="chain" id="PRO_5036487362" evidence="1">
    <location>
        <begin position="26"/>
        <end position="127"/>
    </location>
</feature>
<feature type="signal peptide" evidence="1">
    <location>
        <begin position="1"/>
        <end position="25"/>
    </location>
</feature>
<evidence type="ECO:0000256" key="1">
    <source>
        <dbReference type="SAM" id="SignalP"/>
    </source>
</evidence>
<organism evidence="2">
    <name type="scientific">Salvia splendens</name>
    <name type="common">Scarlet sage</name>
    <dbReference type="NCBI Taxonomy" id="180675"/>
    <lineage>
        <taxon>Eukaryota</taxon>
        <taxon>Viridiplantae</taxon>
        <taxon>Streptophyta</taxon>
        <taxon>Embryophyta</taxon>
        <taxon>Tracheophyta</taxon>
        <taxon>Spermatophyta</taxon>
        <taxon>Magnoliopsida</taxon>
        <taxon>eudicotyledons</taxon>
        <taxon>Gunneridae</taxon>
        <taxon>Pentapetalae</taxon>
        <taxon>asterids</taxon>
        <taxon>lamiids</taxon>
        <taxon>Lamiales</taxon>
        <taxon>Lamiaceae</taxon>
        <taxon>Nepetoideae</taxon>
        <taxon>Mentheae</taxon>
        <taxon>Salviinae</taxon>
        <taxon>Salvia</taxon>
        <taxon>Salvia subgen. Calosphace</taxon>
        <taxon>core Calosphace</taxon>
    </lineage>
</organism>
<dbReference type="EMBL" id="PNBA02000006">
    <property type="protein sequence ID" value="KAG6420358.1"/>
    <property type="molecule type" value="Genomic_DNA"/>
</dbReference>
<accession>A0A8X8ZX89</accession>
<keyword evidence="3" id="KW-1185">Reference proteome</keyword>
<gene>
    <name evidence="2" type="ORF">SASPL_116883</name>
</gene>
<comment type="caution">
    <text evidence="2">The sequence shown here is derived from an EMBL/GenBank/DDBJ whole genome shotgun (WGS) entry which is preliminary data.</text>
</comment>
<reference evidence="2" key="1">
    <citation type="submission" date="2018-01" db="EMBL/GenBank/DDBJ databases">
        <authorList>
            <person name="Mao J.F."/>
        </authorList>
    </citation>
    <scope>NUCLEOTIDE SEQUENCE</scope>
    <source>
        <strain evidence="2">Huo1</strain>
        <tissue evidence="2">Leaf</tissue>
    </source>
</reference>
<dbReference type="Proteomes" id="UP000298416">
    <property type="component" value="Unassembled WGS sequence"/>
</dbReference>
<protein>
    <submittedName>
        <fullName evidence="2">Uncharacterized protein</fullName>
    </submittedName>
</protein>
<proteinExistence type="predicted"/>
<keyword evidence="1" id="KW-0732">Signal</keyword>
<name>A0A8X8ZX89_SALSN</name>
<evidence type="ECO:0000313" key="2">
    <source>
        <dbReference type="EMBL" id="KAG6420358.1"/>
    </source>
</evidence>
<dbReference type="Gene3D" id="3.40.50.1460">
    <property type="match status" value="1"/>
</dbReference>
<evidence type="ECO:0000313" key="3">
    <source>
        <dbReference type="Proteomes" id="UP000298416"/>
    </source>
</evidence>
<sequence>MMIRSRYSALALFILTFSIIAVSDGGDFIRLPSEARRFFDGDDVGTRWAILLAGSNGYWNYRHQMVLQLKLQPAEEPIHPRRAFDVDGPGGLFLEPVVPLGQAHVDVGGEVVERELDVLDGTDAEAG</sequence>